<dbReference type="SUPFAM" id="SSF55073">
    <property type="entry name" value="Nucleotide cyclase"/>
    <property type="match status" value="1"/>
</dbReference>
<dbReference type="PANTHER" id="PTHR45138">
    <property type="entry name" value="REGULATORY COMPONENTS OF SENSORY TRANSDUCTION SYSTEM"/>
    <property type="match status" value="1"/>
</dbReference>
<dbReference type="Gene3D" id="3.30.70.270">
    <property type="match status" value="1"/>
</dbReference>
<feature type="transmembrane region" description="Helical" evidence="4">
    <location>
        <begin position="320"/>
        <end position="338"/>
    </location>
</feature>
<feature type="transmembrane region" description="Helical" evidence="4">
    <location>
        <begin position="264"/>
        <end position="282"/>
    </location>
</feature>
<feature type="transmembrane region" description="Helical" evidence="4">
    <location>
        <begin position="172"/>
        <end position="189"/>
    </location>
</feature>
<dbReference type="InterPro" id="IPR011623">
    <property type="entry name" value="7TMR_DISM_rcpt_extracell_dom1"/>
</dbReference>
<dbReference type="Pfam" id="PF07695">
    <property type="entry name" value="7TMR-DISM_7TM"/>
    <property type="match status" value="1"/>
</dbReference>
<dbReference type="PROSITE" id="PS50887">
    <property type="entry name" value="GGDEF"/>
    <property type="match status" value="1"/>
</dbReference>
<dbReference type="STRING" id="573413.Spirs_3966"/>
<proteinExistence type="predicted"/>
<evidence type="ECO:0000259" key="5">
    <source>
        <dbReference type="PROSITE" id="PS50887"/>
    </source>
</evidence>
<evidence type="ECO:0000256" key="4">
    <source>
        <dbReference type="SAM" id="Phobius"/>
    </source>
</evidence>
<accession>E1R982</accession>
<dbReference type="Pfam" id="PF00990">
    <property type="entry name" value="GGDEF"/>
    <property type="match status" value="1"/>
</dbReference>
<dbReference type="KEGG" id="ssm:Spirs_3966"/>
<dbReference type="InterPro" id="IPR029787">
    <property type="entry name" value="Nucleotide_cyclase"/>
</dbReference>
<keyword evidence="7" id="KW-1185">Reference proteome</keyword>
<dbReference type="GO" id="GO:1902201">
    <property type="term" value="P:negative regulation of bacterial-type flagellum-dependent cell motility"/>
    <property type="evidence" value="ECO:0007669"/>
    <property type="project" value="TreeGrafter"/>
</dbReference>
<dbReference type="PANTHER" id="PTHR45138:SF9">
    <property type="entry name" value="DIGUANYLATE CYCLASE DGCM-RELATED"/>
    <property type="match status" value="1"/>
</dbReference>
<protein>
    <recommendedName>
        <fullName evidence="1">diguanylate cyclase</fullName>
        <ecNumber evidence="1">2.7.7.65</ecNumber>
    </recommendedName>
</protein>
<dbReference type="Proteomes" id="UP000002318">
    <property type="component" value="Chromosome"/>
</dbReference>
<organism evidence="6 7">
    <name type="scientific">Sediminispirochaeta smaragdinae (strain DSM 11293 / JCM 15392 / SEBR 4228)</name>
    <name type="common">Spirochaeta smaragdinae</name>
    <dbReference type="NCBI Taxonomy" id="573413"/>
    <lineage>
        <taxon>Bacteria</taxon>
        <taxon>Pseudomonadati</taxon>
        <taxon>Spirochaetota</taxon>
        <taxon>Spirochaetia</taxon>
        <taxon>Spirochaetales</taxon>
        <taxon>Spirochaetaceae</taxon>
        <taxon>Sediminispirochaeta</taxon>
    </lineage>
</organism>
<keyword evidence="4" id="KW-0812">Transmembrane</keyword>
<evidence type="ECO:0000256" key="3">
    <source>
        <dbReference type="SAM" id="Coils"/>
    </source>
</evidence>
<dbReference type="FunFam" id="3.30.70.270:FF:000001">
    <property type="entry name" value="Diguanylate cyclase domain protein"/>
    <property type="match status" value="1"/>
</dbReference>
<feature type="transmembrane region" description="Helical" evidence="4">
    <location>
        <begin position="288"/>
        <end position="308"/>
    </location>
</feature>
<feature type="domain" description="GGDEF" evidence="5">
    <location>
        <begin position="442"/>
        <end position="579"/>
    </location>
</feature>
<dbReference type="SMART" id="SM00267">
    <property type="entry name" value="GGDEF"/>
    <property type="match status" value="1"/>
</dbReference>
<gene>
    <name evidence="6" type="ordered locus">Spirs_3966</name>
</gene>
<reference evidence="6 7" key="1">
    <citation type="journal article" date="2010" name="Stand. Genomic Sci.">
        <title>Complete genome sequence of Spirochaeta smaragdinae type strain (SEBR 4228).</title>
        <authorList>
            <person name="Mavromatis K."/>
            <person name="Yasawong M."/>
            <person name="Chertkov O."/>
            <person name="Lapidus A."/>
            <person name="Lucas S."/>
            <person name="Nolan M."/>
            <person name="Del Rio T.G."/>
            <person name="Tice H."/>
            <person name="Cheng J.F."/>
            <person name="Pitluck S."/>
            <person name="Liolios K."/>
            <person name="Ivanova N."/>
            <person name="Tapia R."/>
            <person name="Han C."/>
            <person name="Bruce D."/>
            <person name="Goodwin L."/>
            <person name="Pati A."/>
            <person name="Chen A."/>
            <person name="Palaniappan K."/>
            <person name="Land M."/>
            <person name="Hauser L."/>
            <person name="Chang Y.J."/>
            <person name="Jeffries C.D."/>
            <person name="Detter J.C."/>
            <person name="Rohde M."/>
            <person name="Brambilla E."/>
            <person name="Spring S."/>
            <person name="Goker M."/>
            <person name="Sikorski J."/>
            <person name="Woyke T."/>
            <person name="Bristow J."/>
            <person name="Eisen J.A."/>
            <person name="Markowitz V."/>
            <person name="Hugenholtz P."/>
            <person name="Klenk H.P."/>
            <person name="Kyrpides N.C."/>
        </authorList>
    </citation>
    <scope>NUCLEOTIDE SEQUENCE [LARGE SCALE GENOMIC DNA]</scope>
    <source>
        <strain evidence="7">DSM 11293 / JCM 15392 / SEBR 4228</strain>
    </source>
</reference>
<comment type="catalytic activity">
    <reaction evidence="2">
        <text>2 GTP = 3',3'-c-di-GMP + 2 diphosphate</text>
        <dbReference type="Rhea" id="RHEA:24898"/>
        <dbReference type="ChEBI" id="CHEBI:33019"/>
        <dbReference type="ChEBI" id="CHEBI:37565"/>
        <dbReference type="ChEBI" id="CHEBI:58805"/>
        <dbReference type="EC" id="2.7.7.65"/>
    </reaction>
</comment>
<keyword evidence="4" id="KW-0472">Membrane</keyword>
<dbReference type="NCBIfam" id="TIGR00254">
    <property type="entry name" value="GGDEF"/>
    <property type="match status" value="1"/>
</dbReference>
<dbReference type="GO" id="GO:0005886">
    <property type="term" value="C:plasma membrane"/>
    <property type="evidence" value="ECO:0007669"/>
    <property type="project" value="TreeGrafter"/>
</dbReference>
<feature type="transmembrane region" description="Helical" evidence="4">
    <location>
        <begin position="344"/>
        <end position="365"/>
    </location>
</feature>
<dbReference type="HOGENOM" id="CLU_030706_0_0_12"/>
<dbReference type="InterPro" id="IPR000160">
    <property type="entry name" value="GGDEF_dom"/>
</dbReference>
<evidence type="ECO:0000313" key="7">
    <source>
        <dbReference type="Proteomes" id="UP000002318"/>
    </source>
</evidence>
<keyword evidence="4" id="KW-1133">Transmembrane helix</keyword>
<feature type="transmembrane region" description="Helical" evidence="4">
    <location>
        <begin position="234"/>
        <end position="252"/>
    </location>
</feature>
<evidence type="ECO:0000256" key="2">
    <source>
        <dbReference type="ARBA" id="ARBA00034247"/>
    </source>
</evidence>
<feature type="coiled-coil region" evidence="3">
    <location>
        <begin position="369"/>
        <end position="407"/>
    </location>
</feature>
<keyword evidence="3" id="KW-0175">Coiled coil</keyword>
<feature type="transmembrane region" description="Helical" evidence="4">
    <location>
        <begin position="196"/>
        <end position="214"/>
    </location>
</feature>
<dbReference type="EMBL" id="CP002116">
    <property type="protein sequence ID" value="ADK83051.1"/>
    <property type="molecule type" value="Genomic_DNA"/>
</dbReference>
<sequence>MYASKTTDDAMIDLSMKRYETMGIVPLDGSWEFYPQMLLKPGEFTESEPPSSLMLPQELIGYRGTATLRLRLKLPMNDGNRMHNFALKMPYFGAASKVWIDGSLRMVTGSINPFIPRYIPRVIQFSTRRKKADIVIQVANYHHRRMSLNRILFGTETAIREMTHRYIIRDSILFGSLLMLSLYHMLLFLTYRRDRTLLYFAIIAFITALREGIVDERILVRLWPGMPGEVMMKLGYMPVFLLLPLIILYIWGIAGSKASILPLMLARGLLIASGVLLLFFPVSIYDWFFQYALFIFIALGCYVIVVIFSGKILTSKTGTILLAVGGAIVLTAALSDYFREINNINMPELLSFGILFFLLLQAYFLSWKLDRSYKKAEHLAEEVKLLNDQLEQKIEERTWELGQVNQRLERLSRIDPLTEIPNRRYFEEVYTGEWRRSERENLPLSLIMMDVDFFKAYNDNYGHPTGDVCLKKIATLVQESLKRGEDFVARYGGEEFIILLPGHPLESAAKVAERLRQGIQDLNIVHAYSEVASVVTVSLGIAEKHIRPGIDRGILVKLADQALYSAKRSGRNRVSISPEDASPLSPEGN</sequence>
<evidence type="ECO:0000313" key="6">
    <source>
        <dbReference type="EMBL" id="ADK83051.1"/>
    </source>
</evidence>
<dbReference type="eggNOG" id="COG3706">
    <property type="taxonomic scope" value="Bacteria"/>
</dbReference>
<evidence type="ECO:0000256" key="1">
    <source>
        <dbReference type="ARBA" id="ARBA00012528"/>
    </source>
</evidence>
<dbReference type="CDD" id="cd01949">
    <property type="entry name" value="GGDEF"/>
    <property type="match status" value="1"/>
</dbReference>
<dbReference type="AlphaFoldDB" id="E1R982"/>
<dbReference type="GO" id="GO:0052621">
    <property type="term" value="F:diguanylate cyclase activity"/>
    <property type="evidence" value="ECO:0007669"/>
    <property type="project" value="UniProtKB-EC"/>
</dbReference>
<dbReference type="GO" id="GO:0043709">
    <property type="term" value="P:cell adhesion involved in single-species biofilm formation"/>
    <property type="evidence" value="ECO:0007669"/>
    <property type="project" value="TreeGrafter"/>
</dbReference>
<dbReference type="InterPro" id="IPR050469">
    <property type="entry name" value="Diguanylate_Cyclase"/>
</dbReference>
<name>E1R982_SEDSS</name>
<dbReference type="EC" id="2.7.7.65" evidence="1"/>
<dbReference type="InterPro" id="IPR043128">
    <property type="entry name" value="Rev_trsase/Diguanyl_cyclase"/>
</dbReference>